<dbReference type="PANTHER" id="PTHR19848:SF8">
    <property type="entry name" value="F-BOX AND WD REPEAT DOMAIN CONTAINING 7"/>
    <property type="match status" value="1"/>
</dbReference>
<evidence type="ECO:0000256" key="1">
    <source>
        <dbReference type="ARBA" id="ARBA00022574"/>
    </source>
</evidence>
<feature type="domain" description="WDR90 4th beta-propeller" evidence="4">
    <location>
        <begin position="429"/>
        <end position="547"/>
    </location>
</feature>
<keyword evidence="6" id="KW-1185">Reference proteome</keyword>
<dbReference type="Gene3D" id="2.120.10.80">
    <property type="entry name" value="Kelch-type beta propeller"/>
    <property type="match status" value="1"/>
</dbReference>
<dbReference type="PROSITE" id="PS50082">
    <property type="entry name" value="WD_REPEATS_2"/>
    <property type="match status" value="7"/>
</dbReference>
<dbReference type="CDD" id="cd00200">
    <property type="entry name" value="WD40"/>
    <property type="match status" value="1"/>
</dbReference>
<dbReference type="SUPFAM" id="SSF50978">
    <property type="entry name" value="WD40 repeat-like"/>
    <property type="match status" value="1"/>
</dbReference>
<dbReference type="Pfam" id="PF00400">
    <property type="entry name" value="WD40"/>
    <property type="match status" value="3"/>
</dbReference>
<dbReference type="InterPro" id="IPR020472">
    <property type="entry name" value="WD40_PAC1"/>
</dbReference>
<feature type="repeat" description="WD" evidence="3">
    <location>
        <begin position="544"/>
        <end position="580"/>
    </location>
</feature>
<dbReference type="InterPro" id="IPR036322">
    <property type="entry name" value="WD40_repeat_dom_sf"/>
</dbReference>
<organism evidence="5 6">
    <name type="scientific">Reticulomyxa filosa</name>
    <dbReference type="NCBI Taxonomy" id="46433"/>
    <lineage>
        <taxon>Eukaryota</taxon>
        <taxon>Sar</taxon>
        <taxon>Rhizaria</taxon>
        <taxon>Retaria</taxon>
        <taxon>Foraminifera</taxon>
        <taxon>Monothalamids</taxon>
        <taxon>Reticulomyxidae</taxon>
        <taxon>Reticulomyxa</taxon>
    </lineage>
</organism>
<feature type="repeat" description="WD" evidence="3">
    <location>
        <begin position="502"/>
        <end position="543"/>
    </location>
</feature>
<sequence>MSDQIFQSLNKLPTPLYRAQCVLYKHELLICGGAYKRACYSYHTIKNEYKFICEYPADVTLDGHCVVKLTNNNNGITLLSFGGHYKHTLMMKYVSIWNNKNNYNKWIPFTDNQNNPIIIGRDKDRYEGVRAVIGGSNNNLLFITYFKNNISIFDLNTFQFIKHSTLQTDNCINYHCFVSKSENEQEIMKMNEEKKKKNNNEMLLFCKKTGLSIEYNEDKNIFQFFKLPVLCINGIILFFGGWNGSLGDKYVVSKTIYKYLIQEYTWIKYTLTLPIPLHNCFGILNEDNTYIHVIGGNQSENTTVSMHMKTKLNLWRDSSQLSINEIQFIVKYWTRILKIRLGWIDNFNKTITKYVKEYPFTKKKIIIRGLRLLMVLQTHNDAVRNITFSADGRNMVSASYDNTIRILDVSSGKQLQNFIGHDNRIFVARFSPDEHTIISCSKDDTIRLWNINTGTEIIEFKKYLNNVWDVNFSPDGKYIVAGLGDGTIRLYDVNSEIEIKQLLGHSKGVLSIQFSSDGKMIVSSSVDNTINLWNVKSGKILKKFEGHSNYVMRAKFSPDDKFIVSCSCDNTIRIWNIETGIEWKILKGHLGIVYDVKYFPDSQTIISCSGDSTIRLWNVELGKEIQKFEAYSRCMMCVDISQNGNTIAVGSRDGKIRIWSI</sequence>
<proteinExistence type="predicted"/>
<dbReference type="PRINTS" id="PR00320">
    <property type="entry name" value="GPROTEINBRPT"/>
</dbReference>
<dbReference type="PANTHER" id="PTHR19848">
    <property type="entry name" value="WD40 REPEAT PROTEIN"/>
    <property type="match status" value="1"/>
</dbReference>
<gene>
    <name evidence="5" type="ORF">RFI_31542</name>
</gene>
<dbReference type="InterPro" id="IPR019775">
    <property type="entry name" value="WD40_repeat_CS"/>
</dbReference>
<name>X6LVA6_RETFI</name>
<feature type="repeat" description="WD" evidence="3">
    <location>
        <begin position="460"/>
        <end position="501"/>
    </location>
</feature>
<dbReference type="SUPFAM" id="SSF50965">
    <property type="entry name" value="Galactose oxidase, central domain"/>
    <property type="match status" value="1"/>
</dbReference>
<keyword evidence="1 3" id="KW-0853">WD repeat</keyword>
<evidence type="ECO:0000256" key="3">
    <source>
        <dbReference type="PROSITE-ProRule" id="PRU00221"/>
    </source>
</evidence>
<evidence type="ECO:0000313" key="6">
    <source>
        <dbReference type="Proteomes" id="UP000023152"/>
    </source>
</evidence>
<dbReference type="Pfam" id="PF23342">
    <property type="entry name" value="WDR90_beta-prop_4th"/>
    <property type="match status" value="1"/>
</dbReference>
<dbReference type="InterPro" id="IPR011043">
    <property type="entry name" value="Gal_Oxase/kelch_b-propeller"/>
</dbReference>
<dbReference type="InterPro" id="IPR055440">
    <property type="entry name" value="Beta-prop_WDR90_4th"/>
</dbReference>
<dbReference type="EMBL" id="ASPP01027723">
    <property type="protein sequence ID" value="ETO05853.1"/>
    <property type="molecule type" value="Genomic_DNA"/>
</dbReference>
<feature type="repeat" description="WD" evidence="3">
    <location>
        <begin position="418"/>
        <end position="459"/>
    </location>
</feature>
<dbReference type="SMART" id="SM00320">
    <property type="entry name" value="WD40"/>
    <property type="match status" value="7"/>
</dbReference>
<evidence type="ECO:0000259" key="4">
    <source>
        <dbReference type="Pfam" id="PF23342"/>
    </source>
</evidence>
<dbReference type="Gene3D" id="2.130.10.10">
    <property type="entry name" value="YVTN repeat-like/Quinoprotein amine dehydrogenase"/>
    <property type="match status" value="2"/>
</dbReference>
<evidence type="ECO:0000313" key="5">
    <source>
        <dbReference type="EMBL" id="ETO05853.1"/>
    </source>
</evidence>
<dbReference type="InterPro" id="IPR015915">
    <property type="entry name" value="Kelch-typ_b-propeller"/>
</dbReference>
<dbReference type="PROSITE" id="PS50294">
    <property type="entry name" value="WD_REPEATS_REGION"/>
    <property type="match status" value="7"/>
</dbReference>
<comment type="caution">
    <text evidence="5">The sequence shown here is derived from an EMBL/GenBank/DDBJ whole genome shotgun (WGS) entry which is preliminary data.</text>
</comment>
<protein>
    <submittedName>
        <fullName evidence="5">WD repeat-containing protein</fullName>
    </submittedName>
</protein>
<reference evidence="5 6" key="1">
    <citation type="journal article" date="2013" name="Curr. Biol.">
        <title>The Genome of the Foraminiferan Reticulomyxa filosa.</title>
        <authorList>
            <person name="Glockner G."/>
            <person name="Hulsmann N."/>
            <person name="Schleicher M."/>
            <person name="Noegel A.A."/>
            <person name="Eichinger L."/>
            <person name="Gallinger C."/>
            <person name="Pawlowski J."/>
            <person name="Sierra R."/>
            <person name="Euteneuer U."/>
            <person name="Pillet L."/>
            <person name="Moustafa A."/>
            <person name="Platzer M."/>
            <person name="Groth M."/>
            <person name="Szafranski K."/>
            <person name="Schliwa M."/>
        </authorList>
    </citation>
    <scope>NUCLEOTIDE SEQUENCE [LARGE SCALE GENOMIC DNA]</scope>
</reference>
<evidence type="ECO:0000256" key="2">
    <source>
        <dbReference type="ARBA" id="ARBA00022737"/>
    </source>
</evidence>
<feature type="repeat" description="WD" evidence="3">
    <location>
        <begin position="628"/>
        <end position="661"/>
    </location>
</feature>
<keyword evidence="2" id="KW-0677">Repeat</keyword>
<feature type="repeat" description="WD" evidence="3">
    <location>
        <begin position="376"/>
        <end position="417"/>
    </location>
</feature>
<dbReference type="InterPro" id="IPR015943">
    <property type="entry name" value="WD40/YVTN_repeat-like_dom_sf"/>
</dbReference>
<dbReference type="OrthoDB" id="2096344at2759"/>
<dbReference type="PROSITE" id="PS00678">
    <property type="entry name" value="WD_REPEATS_1"/>
    <property type="match status" value="4"/>
</dbReference>
<feature type="repeat" description="WD" evidence="3">
    <location>
        <begin position="586"/>
        <end position="627"/>
    </location>
</feature>
<dbReference type="Proteomes" id="UP000023152">
    <property type="component" value="Unassembled WGS sequence"/>
</dbReference>
<accession>X6LVA6</accession>
<dbReference type="AlphaFoldDB" id="X6LVA6"/>
<dbReference type="InterPro" id="IPR001680">
    <property type="entry name" value="WD40_rpt"/>
</dbReference>